<dbReference type="Gene3D" id="3.40.50.1440">
    <property type="entry name" value="Tubulin/FtsZ, GTPase domain"/>
    <property type="match status" value="2"/>
</dbReference>
<dbReference type="SMART" id="SM00865">
    <property type="entry name" value="Tubulin_C"/>
    <property type="match status" value="2"/>
</dbReference>
<keyword evidence="6" id="KW-0547">Nucleotide-binding</keyword>
<name>A0A9P1CGN0_9DINO</name>
<organism evidence="14">
    <name type="scientific">Cladocopium goreaui</name>
    <dbReference type="NCBI Taxonomy" id="2562237"/>
    <lineage>
        <taxon>Eukaryota</taxon>
        <taxon>Sar</taxon>
        <taxon>Alveolata</taxon>
        <taxon>Dinophyceae</taxon>
        <taxon>Suessiales</taxon>
        <taxon>Symbiodiniaceae</taxon>
        <taxon>Cladocopium</taxon>
    </lineage>
</organism>
<proteinExistence type="inferred from homology"/>
<dbReference type="InterPro" id="IPR003008">
    <property type="entry name" value="Tubulin_FtsZ_GTPase"/>
</dbReference>
<dbReference type="Gene3D" id="1.10.287.600">
    <property type="entry name" value="Helix hairpin bin"/>
    <property type="match status" value="2"/>
</dbReference>
<evidence type="ECO:0000313" key="14">
    <source>
        <dbReference type="EMBL" id="CAI3991120.1"/>
    </source>
</evidence>
<reference evidence="15 16" key="2">
    <citation type="submission" date="2024-05" db="EMBL/GenBank/DDBJ databases">
        <authorList>
            <person name="Chen Y."/>
            <person name="Shah S."/>
            <person name="Dougan E. K."/>
            <person name="Thang M."/>
            <person name="Chan C."/>
        </authorList>
    </citation>
    <scope>NUCLEOTIDE SEQUENCE [LARGE SCALE GENOMIC DNA]</scope>
</reference>
<dbReference type="InterPro" id="IPR008280">
    <property type="entry name" value="Tub_FtsZ_C"/>
</dbReference>
<dbReference type="InterPro" id="IPR023123">
    <property type="entry name" value="Tubulin_C"/>
</dbReference>
<dbReference type="GO" id="GO:0016787">
    <property type="term" value="F:hydrolase activity"/>
    <property type="evidence" value="ECO:0007669"/>
    <property type="project" value="UniProtKB-KW"/>
</dbReference>
<sequence>MYSIFWSRGCVFWILCQRQTAKILAHSPKKVLCVHSLLEHTDVTIMYDNEVLYDICRRNLDIERPTYTNLNRLIAQIISSLTASLRFDGALNVDITEFQTNLVPYPRIHFMLTSYAPVISAEKAYHEQLSVAEITMSVFEPASMMVKCDPRHGKYMACCMMYRGDVVPKDVNAAVATIKTKRTIQFVDWCPTGFKCGINYQPPTVVPGGDLAKVMRACCMISNSTAIAEVFSRIDHKFDLMYSKRAFVHHYVGEGMEEGEFSEAREDLAALEKDYEEVGIETAEEMSSESHPRETKTDIRPTSRCDAQPNSVHSARGAAKMNAAARVPEAGEFTPDILCWELFCLEHGIQPDGQMPSDKTIGGGDDAFNTFFSETGAGKHVPRCVMVDLEPTVVDEVRTGTYRQLFHPEQLISGKEDAANNFARGHYTIGKEIVDLVLDRIRKLADNCTGLQGFCVYNACGGGTGSGLGCLMLERLSVDYGKKSKISFTVWCCPQVATAVVEPYNTVLCVHSLLEHTDVTIMYDNEALYDICRRNLDIERPTYTNLNRLIAQIISSLTASLRFDGALNVDITEFQTNLVPYPRIHFMLTSYAPVISAEKAYHEQLSVAEITMSVFEPASMMVKCDPRHGKYMACCMMYRGDVVPKDVNAAVATIKTKRTIQFVDWCPTGFKCGINYQPPTVVPGGDLAKVMRACCMISNSTAIAEVFSRIDHKFDLMYSKRAFVHHYVGEGMEEGEFSEAREDLAALETLGVSGQKFGDDDGGDGDGDDDDDEEDDD</sequence>
<dbReference type="FunFam" id="3.40.50.1440:FF:000004">
    <property type="entry name" value="Tubulin alpha chain"/>
    <property type="match status" value="1"/>
</dbReference>
<keyword evidence="4" id="KW-0963">Cytoplasm</keyword>
<evidence type="ECO:0000313" key="15">
    <source>
        <dbReference type="EMBL" id="CAL4778432.1"/>
    </source>
</evidence>
<dbReference type="SMART" id="SM00864">
    <property type="entry name" value="Tubulin"/>
    <property type="match status" value="1"/>
</dbReference>
<accession>A0A9P1CGN0</accession>
<evidence type="ECO:0000256" key="10">
    <source>
        <dbReference type="ARBA" id="ARBA00049117"/>
    </source>
</evidence>
<keyword evidence="7" id="KW-0378">Hydrolase</keyword>
<dbReference type="GO" id="GO:0005874">
    <property type="term" value="C:microtubule"/>
    <property type="evidence" value="ECO:0007669"/>
    <property type="project" value="UniProtKB-KW"/>
</dbReference>
<dbReference type="GO" id="GO:0005525">
    <property type="term" value="F:GTP binding"/>
    <property type="evidence" value="ECO:0007669"/>
    <property type="project" value="UniProtKB-KW"/>
</dbReference>
<dbReference type="PRINTS" id="PR01162">
    <property type="entry name" value="ALPHATUBULIN"/>
</dbReference>
<feature type="region of interest" description="Disordered" evidence="11">
    <location>
        <begin position="282"/>
        <end position="310"/>
    </location>
</feature>
<comment type="catalytic activity">
    <reaction evidence="10">
        <text>GTP + H2O = GDP + phosphate + H(+)</text>
        <dbReference type="Rhea" id="RHEA:19669"/>
        <dbReference type="ChEBI" id="CHEBI:15377"/>
        <dbReference type="ChEBI" id="CHEBI:15378"/>
        <dbReference type="ChEBI" id="CHEBI:37565"/>
        <dbReference type="ChEBI" id="CHEBI:43474"/>
        <dbReference type="ChEBI" id="CHEBI:58189"/>
    </reaction>
    <physiologicalReaction direction="left-to-right" evidence="10">
        <dbReference type="Rhea" id="RHEA:19670"/>
    </physiologicalReaction>
</comment>
<comment type="function">
    <text evidence="9">Tubulin is the major constituent of microtubules, a cylinder consisting of laterally associated linear protofilaments composed of alpha- and beta-tubulin heterodimers. Microtubules grow by the addition of GTP-tubulin dimers to the microtubule end, where a stabilizing cap forms. Below the cap, tubulin dimers are in GDP-bound state, owing to GTPase activity of alpha-tubulin.</text>
</comment>
<dbReference type="AlphaFoldDB" id="A0A9P1CGN0"/>
<dbReference type="FunFam" id="3.30.1330.20:FF:000001">
    <property type="entry name" value="Tubulin alpha chain"/>
    <property type="match status" value="2"/>
</dbReference>
<dbReference type="EMBL" id="CAMXCT030001557">
    <property type="protein sequence ID" value="CAL4778432.1"/>
    <property type="molecule type" value="Genomic_DNA"/>
</dbReference>
<dbReference type="SUPFAM" id="SSF52490">
    <property type="entry name" value="Tubulin nucleotide-binding domain-like"/>
    <property type="match status" value="2"/>
</dbReference>
<dbReference type="InterPro" id="IPR036525">
    <property type="entry name" value="Tubulin/FtsZ_GTPase_sf"/>
</dbReference>
<dbReference type="GO" id="GO:0005200">
    <property type="term" value="F:structural constituent of cytoskeleton"/>
    <property type="evidence" value="ECO:0007669"/>
    <property type="project" value="InterPro"/>
</dbReference>
<dbReference type="PRINTS" id="PR01161">
    <property type="entry name" value="TUBULIN"/>
</dbReference>
<comment type="cofactor">
    <cofactor evidence="1">
        <name>Mg(2+)</name>
        <dbReference type="ChEBI" id="CHEBI:18420"/>
    </cofactor>
</comment>
<evidence type="ECO:0000256" key="2">
    <source>
        <dbReference type="ARBA" id="ARBA00009636"/>
    </source>
</evidence>
<dbReference type="InterPro" id="IPR000217">
    <property type="entry name" value="Tubulin"/>
</dbReference>
<dbReference type="Gene3D" id="3.30.1330.20">
    <property type="entry name" value="Tubulin/FtsZ, C-terminal domain"/>
    <property type="match status" value="2"/>
</dbReference>
<dbReference type="Proteomes" id="UP001152797">
    <property type="component" value="Unassembled WGS sequence"/>
</dbReference>
<comment type="caution">
    <text evidence="14">The sequence shown here is derived from an EMBL/GenBank/DDBJ whole genome shotgun (WGS) entry which is preliminary data.</text>
</comment>
<feature type="compositionally biased region" description="Basic and acidic residues" evidence="11">
    <location>
        <begin position="288"/>
        <end position="303"/>
    </location>
</feature>
<dbReference type="CDD" id="cd02186">
    <property type="entry name" value="alpha_tubulin"/>
    <property type="match status" value="2"/>
</dbReference>
<keyword evidence="8" id="KW-0342">GTP-binding</keyword>
<feature type="region of interest" description="Disordered" evidence="11">
    <location>
        <begin position="752"/>
        <end position="777"/>
    </location>
</feature>
<evidence type="ECO:0000259" key="12">
    <source>
        <dbReference type="SMART" id="SM00864"/>
    </source>
</evidence>
<dbReference type="GO" id="GO:0007017">
    <property type="term" value="P:microtubule-based process"/>
    <property type="evidence" value="ECO:0007669"/>
    <property type="project" value="InterPro"/>
</dbReference>
<dbReference type="InterPro" id="IPR037103">
    <property type="entry name" value="Tubulin/FtsZ-like_C"/>
</dbReference>
<evidence type="ECO:0000259" key="13">
    <source>
        <dbReference type="SMART" id="SM00865"/>
    </source>
</evidence>
<dbReference type="InterPro" id="IPR018316">
    <property type="entry name" value="Tubulin/FtsZ_2-layer-sand-dom"/>
</dbReference>
<dbReference type="PROSITE" id="PS00227">
    <property type="entry name" value="TUBULIN"/>
    <property type="match status" value="1"/>
</dbReference>
<evidence type="ECO:0000256" key="9">
    <source>
        <dbReference type="ARBA" id="ARBA00034296"/>
    </source>
</evidence>
<feature type="compositionally biased region" description="Acidic residues" evidence="11">
    <location>
        <begin position="760"/>
        <end position="777"/>
    </location>
</feature>
<feature type="domain" description="Tubulin/FtsZ 2-layer sandwich" evidence="13">
    <location>
        <begin position="567"/>
        <end position="712"/>
    </location>
</feature>
<feature type="domain" description="Tubulin/FtsZ 2-layer sandwich" evidence="13">
    <location>
        <begin position="91"/>
        <end position="236"/>
    </location>
</feature>
<dbReference type="SUPFAM" id="SSF55307">
    <property type="entry name" value="Tubulin C-terminal domain-like"/>
    <property type="match status" value="2"/>
</dbReference>
<dbReference type="EMBL" id="CAMXCT010001557">
    <property type="protein sequence ID" value="CAI3991120.1"/>
    <property type="molecule type" value="Genomic_DNA"/>
</dbReference>
<gene>
    <name evidence="14" type="ORF">C1SCF055_LOCUS18051</name>
</gene>
<comment type="similarity">
    <text evidence="2">Belongs to the tubulin family.</text>
</comment>
<evidence type="ECO:0000256" key="6">
    <source>
        <dbReference type="ARBA" id="ARBA00022741"/>
    </source>
</evidence>
<dbReference type="OrthoDB" id="436897at2759"/>
<comment type="subunit">
    <text evidence="3">Dimer of alpha and beta chains. A typical microtubule is a hollow water-filled tube with an outer diameter of 25 nm and an inner diameter of 15 nM. Alpha-beta heterodimers associate head-to-tail to form protofilaments running lengthwise along the microtubule wall with the beta-tubulin subunit facing the microtubule plus end conferring a structural polarity. Microtubules usually have 13 protofilaments but different protofilament numbers can be found in some organisms and specialized cells.</text>
</comment>
<keyword evidence="5" id="KW-0493">Microtubule</keyword>
<evidence type="ECO:0000256" key="1">
    <source>
        <dbReference type="ARBA" id="ARBA00001946"/>
    </source>
</evidence>
<evidence type="ECO:0000256" key="5">
    <source>
        <dbReference type="ARBA" id="ARBA00022701"/>
    </source>
</evidence>
<dbReference type="FunFam" id="1.10.287.600:FF:000001">
    <property type="entry name" value="Tubulin alpha chain"/>
    <property type="match status" value="2"/>
</dbReference>
<evidence type="ECO:0000256" key="7">
    <source>
        <dbReference type="ARBA" id="ARBA00022801"/>
    </source>
</evidence>
<reference evidence="14" key="1">
    <citation type="submission" date="2022-10" db="EMBL/GenBank/DDBJ databases">
        <authorList>
            <person name="Chen Y."/>
            <person name="Dougan E. K."/>
            <person name="Chan C."/>
            <person name="Rhodes N."/>
            <person name="Thang M."/>
        </authorList>
    </citation>
    <scope>NUCLEOTIDE SEQUENCE</scope>
</reference>
<evidence type="ECO:0000313" key="16">
    <source>
        <dbReference type="Proteomes" id="UP001152797"/>
    </source>
</evidence>
<evidence type="ECO:0000256" key="8">
    <source>
        <dbReference type="ARBA" id="ARBA00023134"/>
    </source>
</evidence>
<dbReference type="Pfam" id="PF03953">
    <property type="entry name" value="Tubulin_C"/>
    <property type="match status" value="2"/>
</dbReference>
<dbReference type="Pfam" id="PF00091">
    <property type="entry name" value="Tubulin"/>
    <property type="match status" value="1"/>
</dbReference>
<keyword evidence="16" id="KW-1185">Reference proteome</keyword>
<evidence type="ECO:0000256" key="11">
    <source>
        <dbReference type="SAM" id="MobiDB-lite"/>
    </source>
</evidence>
<evidence type="ECO:0000256" key="3">
    <source>
        <dbReference type="ARBA" id="ARBA00011747"/>
    </source>
</evidence>
<protein>
    <submittedName>
        <fullName evidence="15">Tubulin alpha chain</fullName>
    </submittedName>
</protein>
<dbReference type="EMBL" id="CAMXCT020001557">
    <property type="protein sequence ID" value="CAL1144495.1"/>
    <property type="molecule type" value="Genomic_DNA"/>
</dbReference>
<dbReference type="InterPro" id="IPR017975">
    <property type="entry name" value="Tubulin_CS"/>
</dbReference>
<dbReference type="InterPro" id="IPR002452">
    <property type="entry name" value="Alpha_tubulin"/>
</dbReference>
<feature type="domain" description="Tubulin/FtsZ GTPase" evidence="12">
    <location>
        <begin position="368"/>
        <end position="565"/>
    </location>
</feature>
<dbReference type="PANTHER" id="PTHR11588">
    <property type="entry name" value="TUBULIN"/>
    <property type="match status" value="1"/>
</dbReference>
<evidence type="ECO:0000256" key="4">
    <source>
        <dbReference type="ARBA" id="ARBA00022490"/>
    </source>
</evidence>